<evidence type="ECO:0000313" key="1">
    <source>
        <dbReference type="EMBL" id="RPA79621.1"/>
    </source>
</evidence>
<proteinExistence type="predicted"/>
<gene>
    <name evidence="1" type="ORF">BJ508DRAFT_308237</name>
</gene>
<keyword evidence="2" id="KW-1185">Reference proteome</keyword>
<dbReference type="AlphaFoldDB" id="A0A3N4I626"/>
<accession>A0A3N4I626</accession>
<evidence type="ECO:0000313" key="2">
    <source>
        <dbReference type="Proteomes" id="UP000275078"/>
    </source>
</evidence>
<sequence length="364" mass="41376">MSTSTTAPPPPPPTTQALLEYRNRQLENQSRDYAQRLRGTLDVTSLAALRMALEKVGRTIKNRGPDYQFVRHDRNVFVTEFADALQRRTMAPGGTIRRLFRAFNPSLPAHRQALREALSFAETDQVLFECLWRLTYRIDDFKDHKYQDTYTSHGFSLTFCAGLLPSAQAILVCFGHVYITQSTRKYGMEPATKSIRHPACNLPPIQTSSMGPTANSDIQHGTYRQFRHPAWNLPPTPTSRIKLHPRLFQLRSNLQSTLPLAMHPTHCNSDTDSIVHRTSDFNPVSIRLDFAIFLQSRNLSRSGGAGWIVRYLESLPETKMRHLQSSLLCCLQLGRSTKSPYLNPSSSLNRDRSCQVYSDSLVHM</sequence>
<dbReference type="Proteomes" id="UP000275078">
    <property type="component" value="Unassembled WGS sequence"/>
</dbReference>
<reference evidence="1 2" key="1">
    <citation type="journal article" date="2018" name="Nat. Ecol. Evol.">
        <title>Pezizomycetes genomes reveal the molecular basis of ectomycorrhizal truffle lifestyle.</title>
        <authorList>
            <person name="Murat C."/>
            <person name="Payen T."/>
            <person name="Noel B."/>
            <person name="Kuo A."/>
            <person name="Morin E."/>
            <person name="Chen J."/>
            <person name="Kohler A."/>
            <person name="Krizsan K."/>
            <person name="Balestrini R."/>
            <person name="Da Silva C."/>
            <person name="Montanini B."/>
            <person name="Hainaut M."/>
            <person name="Levati E."/>
            <person name="Barry K.W."/>
            <person name="Belfiori B."/>
            <person name="Cichocki N."/>
            <person name="Clum A."/>
            <person name="Dockter R.B."/>
            <person name="Fauchery L."/>
            <person name="Guy J."/>
            <person name="Iotti M."/>
            <person name="Le Tacon F."/>
            <person name="Lindquist E.A."/>
            <person name="Lipzen A."/>
            <person name="Malagnac F."/>
            <person name="Mello A."/>
            <person name="Molinier V."/>
            <person name="Miyauchi S."/>
            <person name="Poulain J."/>
            <person name="Riccioni C."/>
            <person name="Rubini A."/>
            <person name="Sitrit Y."/>
            <person name="Splivallo R."/>
            <person name="Traeger S."/>
            <person name="Wang M."/>
            <person name="Zifcakova L."/>
            <person name="Wipf D."/>
            <person name="Zambonelli A."/>
            <person name="Paolocci F."/>
            <person name="Nowrousian M."/>
            <person name="Ottonello S."/>
            <person name="Baldrian P."/>
            <person name="Spatafora J.W."/>
            <person name="Henrissat B."/>
            <person name="Nagy L.G."/>
            <person name="Aury J.M."/>
            <person name="Wincker P."/>
            <person name="Grigoriev I.V."/>
            <person name="Bonfante P."/>
            <person name="Martin F.M."/>
        </authorList>
    </citation>
    <scope>NUCLEOTIDE SEQUENCE [LARGE SCALE GENOMIC DNA]</scope>
    <source>
        <strain evidence="1 2">RN42</strain>
    </source>
</reference>
<dbReference type="EMBL" id="ML119697">
    <property type="protein sequence ID" value="RPA79621.1"/>
    <property type="molecule type" value="Genomic_DNA"/>
</dbReference>
<organism evidence="1 2">
    <name type="scientific">Ascobolus immersus RN42</name>
    <dbReference type="NCBI Taxonomy" id="1160509"/>
    <lineage>
        <taxon>Eukaryota</taxon>
        <taxon>Fungi</taxon>
        <taxon>Dikarya</taxon>
        <taxon>Ascomycota</taxon>
        <taxon>Pezizomycotina</taxon>
        <taxon>Pezizomycetes</taxon>
        <taxon>Pezizales</taxon>
        <taxon>Ascobolaceae</taxon>
        <taxon>Ascobolus</taxon>
    </lineage>
</organism>
<name>A0A3N4I626_ASCIM</name>
<protein>
    <submittedName>
        <fullName evidence="1">Uncharacterized protein</fullName>
    </submittedName>
</protein>